<feature type="compositionally biased region" description="Basic and acidic residues" evidence="1">
    <location>
        <begin position="1"/>
        <end position="15"/>
    </location>
</feature>
<feature type="transmembrane region" description="Helical" evidence="2">
    <location>
        <begin position="254"/>
        <end position="275"/>
    </location>
</feature>
<feature type="transmembrane region" description="Helical" evidence="2">
    <location>
        <begin position="99"/>
        <end position="119"/>
    </location>
</feature>
<feature type="transmembrane region" description="Helical" evidence="2">
    <location>
        <begin position="179"/>
        <end position="200"/>
    </location>
</feature>
<feature type="transmembrane region" description="Helical" evidence="2">
    <location>
        <begin position="313"/>
        <end position="331"/>
    </location>
</feature>
<keyword evidence="4" id="KW-1185">Reference proteome</keyword>
<evidence type="ECO:0000256" key="1">
    <source>
        <dbReference type="SAM" id="MobiDB-lite"/>
    </source>
</evidence>
<accession>A0ABW2XXB5</accession>
<protein>
    <submittedName>
        <fullName evidence="3">ABC transporter permease</fullName>
    </submittedName>
</protein>
<keyword evidence="2" id="KW-1133">Transmembrane helix</keyword>
<dbReference type="Proteomes" id="UP001597063">
    <property type="component" value="Unassembled WGS sequence"/>
</dbReference>
<comment type="caution">
    <text evidence="3">The sequence shown here is derived from an EMBL/GenBank/DDBJ whole genome shotgun (WGS) entry which is preliminary data.</text>
</comment>
<feature type="transmembrane region" description="Helical" evidence="2">
    <location>
        <begin position="410"/>
        <end position="433"/>
    </location>
</feature>
<organism evidence="3 4">
    <name type="scientific">Actinomadura fibrosa</name>
    <dbReference type="NCBI Taxonomy" id="111802"/>
    <lineage>
        <taxon>Bacteria</taxon>
        <taxon>Bacillati</taxon>
        <taxon>Actinomycetota</taxon>
        <taxon>Actinomycetes</taxon>
        <taxon>Streptosporangiales</taxon>
        <taxon>Thermomonosporaceae</taxon>
        <taxon>Actinomadura</taxon>
    </lineage>
</organism>
<keyword evidence="2" id="KW-0812">Transmembrane</keyword>
<reference evidence="4" key="1">
    <citation type="journal article" date="2019" name="Int. J. Syst. Evol. Microbiol.">
        <title>The Global Catalogue of Microorganisms (GCM) 10K type strain sequencing project: providing services to taxonomists for standard genome sequencing and annotation.</title>
        <authorList>
            <consortium name="The Broad Institute Genomics Platform"/>
            <consortium name="The Broad Institute Genome Sequencing Center for Infectious Disease"/>
            <person name="Wu L."/>
            <person name="Ma J."/>
        </authorList>
    </citation>
    <scope>NUCLEOTIDE SEQUENCE [LARGE SCALE GENOMIC DNA]</scope>
    <source>
        <strain evidence="4">JCM 9371</strain>
    </source>
</reference>
<sequence>MTTSTREHPSTERARPRPAGGGTTGAGALLRFLLRRERRALPCWLYGIVFLFGYQSLGSQKLYDTPQDLADLRRTMGDNTAVIAMSGPPRLLETIGGEVLFEILTYVAIVVALMNMFLVGRNTRTEEETGRAELIRSARVGRRAPVVAALYLALTANVITGVLLFVTGVATGLPAGGSLLVGAAMTAYGLLFAALTAAVVQVFEGVRAAYGVVTAVLGAAYVLRAIGDVGNGALSWASPIGWAQRTFPYSENRWWPLLFPLLAAAVLTVAAFALLERRDFAAGLLPPRPGRAAASPSLGTPTGLAWRLQRWTLVAWAAGVLLMGLAFGSMVDSTEEFVADNPKVADVLGGGANLIDSFLALAFVINALLAAAFGVVSTLRLRAEETSGRAEPILATGVSRSSWLSGHLTVPLGGTAVMMVATGFGTGIGYALAVSDAGQIPRMTVMALAYLPAVWLFVGLAALCLGWAPRLAAVVAWALVGYSTFIAMFADAIDLPDWTGKISPLEDAPQLPSDDFSAVPVLALTAVAAALLAGGYLGLRRRDVGP</sequence>
<feature type="transmembrane region" description="Helical" evidence="2">
    <location>
        <begin position="40"/>
        <end position="57"/>
    </location>
</feature>
<feature type="region of interest" description="Disordered" evidence="1">
    <location>
        <begin position="1"/>
        <end position="23"/>
    </location>
</feature>
<evidence type="ECO:0000313" key="4">
    <source>
        <dbReference type="Proteomes" id="UP001597063"/>
    </source>
</evidence>
<feature type="transmembrane region" description="Helical" evidence="2">
    <location>
        <begin position="471"/>
        <end position="490"/>
    </location>
</feature>
<feature type="transmembrane region" description="Helical" evidence="2">
    <location>
        <begin position="146"/>
        <end position="173"/>
    </location>
</feature>
<evidence type="ECO:0000313" key="3">
    <source>
        <dbReference type="EMBL" id="MFD0690918.1"/>
    </source>
</evidence>
<feature type="transmembrane region" description="Helical" evidence="2">
    <location>
        <begin position="445"/>
        <end position="464"/>
    </location>
</feature>
<feature type="transmembrane region" description="Helical" evidence="2">
    <location>
        <begin position="518"/>
        <end position="539"/>
    </location>
</feature>
<proteinExistence type="predicted"/>
<name>A0ABW2XXB5_9ACTN</name>
<feature type="transmembrane region" description="Helical" evidence="2">
    <location>
        <begin position="358"/>
        <end position="379"/>
    </location>
</feature>
<dbReference type="EMBL" id="JBHTGP010000024">
    <property type="protein sequence ID" value="MFD0690918.1"/>
    <property type="molecule type" value="Genomic_DNA"/>
</dbReference>
<gene>
    <name evidence="3" type="ORF">ACFQZM_40955</name>
</gene>
<feature type="transmembrane region" description="Helical" evidence="2">
    <location>
        <begin position="207"/>
        <end position="226"/>
    </location>
</feature>
<dbReference type="RefSeq" id="WP_207399568.1">
    <property type="nucleotide sequence ID" value="NZ_CAACUY010000016.1"/>
</dbReference>
<evidence type="ECO:0000256" key="2">
    <source>
        <dbReference type="SAM" id="Phobius"/>
    </source>
</evidence>
<keyword evidence="2" id="KW-0472">Membrane</keyword>